<dbReference type="InterPro" id="IPR037138">
    <property type="entry name" value="His_deacetylse_dom_sf"/>
</dbReference>
<comment type="similarity">
    <text evidence="1">Belongs to the histone deacetylase family.</text>
</comment>
<organism evidence="4 5">
    <name type="scientific">Eiseniibacteriota bacterium</name>
    <dbReference type="NCBI Taxonomy" id="2212470"/>
    <lineage>
        <taxon>Bacteria</taxon>
        <taxon>Candidatus Eiseniibacteriota</taxon>
    </lineage>
</organism>
<dbReference type="CDD" id="cd09993">
    <property type="entry name" value="HDAC_classIV"/>
    <property type="match status" value="1"/>
</dbReference>
<accession>A0A849SRX1</accession>
<dbReference type="Pfam" id="PF00850">
    <property type="entry name" value="Hist_deacetyl"/>
    <property type="match status" value="1"/>
</dbReference>
<evidence type="ECO:0000313" key="5">
    <source>
        <dbReference type="Proteomes" id="UP000580839"/>
    </source>
</evidence>
<dbReference type="PANTHER" id="PTHR10625:SF19">
    <property type="entry name" value="HISTONE DEACETYLASE 12"/>
    <property type="match status" value="1"/>
</dbReference>
<dbReference type="InterPro" id="IPR000286">
    <property type="entry name" value="HDACs"/>
</dbReference>
<protein>
    <submittedName>
        <fullName evidence="4">Histone deacetylase</fullName>
    </submittedName>
</protein>
<dbReference type="AlphaFoldDB" id="A0A849SRX1"/>
<feature type="domain" description="Histone deacetylase" evidence="3">
    <location>
        <begin position="20"/>
        <end position="281"/>
    </location>
</feature>
<evidence type="ECO:0000256" key="2">
    <source>
        <dbReference type="ARBA" id="ARBA00022801"/>
    </source>
</evidence>
<dbReference type="GO" id="GO:0040029">
    <property type="term" value="P:epigenetic regulation of gene expression"/>
    <property type="evidence" value="ECO:0007669"/>
    <property type="project" value="TreeGrafter"/>
</dbReference>
<dbReference type="InterPro" id="IPR044150">
    <property type="entry name" value="HDAC_classIV"/>
</dbReference>
<dbReference type="PRINTS" id="PR01270">
    <property type="entry name" value="HDASUPER"/>
</dbReference>
<sequence>MTARAAVIHAPGYHCDIGPHVFPMSKFQRVRDSLIESGAIADHEIVTPQAADRATLERVHAPEYLDDLFAARMTWRTSDAEMPLTEEIANAYAWMAGGTLLAARMALECDAAANLGGGFHHAFAERAEGFCYLNDLAIAIQALRSERRIVRAAVVDVDLHQGNGTAHLFRDEPEVFTFSIHQERLYPDKERSDLDIGLDDETGDEPYLEALQRGLAEVWAHRPELVLLQAGADPFHADPLGALRLTFEGLKRRDRMVIEGCRARGIPVVITLGGGYASDLADVVRIHAQTCRLLFESESPAPLAELGATP</sequence>
<dbReference type="Proteomes" id="UP000580839">
    <property type="component" value="Unassembled WGS sequence"/>
</dbReference>
<dbReference type="GO" id="GO:0016787">
    <property type="term" value="F:hydrolase activity"/>
    <property type="evidence" value="ECO:0007669"/>
    <property type="project" value="UniProtKB-KW"/>
</dbReference>
<evidence type="ECO:0000256" key="1">
    <source>
        <dbReference type="ARBA" id="ARBA00005947"/>
    </source>
</evidence>
<reference evidence="4 5" key="1">
    <citation type="submission" date="2020-04" db="EMBL/GenBank/DDBJ databases">
        <title>Metagenomic profiling of ammonia- and methane-oxidizing microorganisms in a Dutch drinking water treatment plant.</title>
        <authorList>
            <person name="Poghosyan L."/>
            <person name="Leucker S."/>
        </authorList>
    </citation>
    <scope>NUCLEOTIDE SEQUENCE [LARGE SCALE GENOMIC DNA]</scope>
    <source>
        <strain evidence="4">S-RSF-IL-03</strain>
    </source>
</reference>
<dbReference type="EMBL" id="JABFRW010000193">
    <property type="protein sequence ID" value="NOT35394.1"/>
    <property type="molecule type" value="Genomic_DNA"/>
</dbReference>
<keyword evidence="2" id="KW-0378">Hydrolase</keyword>
<dbReference type="InterPro" id="IPR023696">
    <property type="entry name" value="Ureohydrolase_dom_sf"/>
</dbReference>
<proteinExistence type="inferred from homology"/>
<comment type="caution">
    <text evidence="4">The sequence shown here is derived from an EMBL/GenBank/DDBJ whole genome shotgun (WGS) entry which is preliminary data.</text>
</comment>
<dbReference type="PANTHER" id="PTHR10625">
    <property type="entry name" value="HISTONE DEACETYLASE HDAC1-RELATED"/>
    <property type="match status" value="1"/>
</dbReference>
<dbReference type="SUPFAM" id="SSF52768">
    <property type="entry name" value="Arginase/deacetylase"/>
    <property type="match status" value="1"/>
</dbReference>
<evidence type="ECO:0000313" key="4">
    <source>
        <dbReference type="EMBL" id="NOT35394.1"/>
    </source>
</evidence>
<name>A0A849SRX1_UNCEI</name>
<dbReference type="InterPro" id="IPR023801">
    <property type="entry name" value="His_deacetylse_dom"/>
</dbReference>
<dbReference type="Gene3D" id="3.40.800.20">
    <property type="entry name" value="Histone deacetylase domain"/>
    <property type="match status" value="1"/>
</dbReference>
<dbReference type="GO" id="GO:0004407">
    <property type="term" value="F:histone deacetylase activity"/>
    <property type="evidence" value="ECO:0007669"/>
    <property type="project" value="InterPro"/>
</dbReference>
<evidence type="ECO:0000259" key="3">
    <source>
        <dbReference type="Pfam" id="PF00850"/>
    </source>
</evidence>
<gene>
    <name evidence="4" type="ORF">HOP12_14715</name>
</gene>